<dbReference type="InterPro" id="IPR045175">
    <property type="entry name" value="M28_fam"/>
</dbReference>
<name>A0A1B9H0N2_9TREE</name>
<dbReference type="Proteomes" id="UP000092666">
    <property type="component" value="Unassembled WGS sequence"/>
</dbReference>
<sequence length="548" mass="57815">MASLLPILAILGASASASASVIPSNPSPQPPTTVLISSSSPAEIDLSSCLHAAYFGTYGGSRASQDHIYIPSEECLNGAANLLDGIASGSLVPLQQEQNQDADVRGGSKLVWVGQAGVDPSLLSLELAVQSMGDSWNIISSRSAEYALLHSRMTREEASAEAQAQIVLSSSGSTRAIGAIKLLHQSASSLLLHVPSAYLPMIDTFLPSHLVPVALPSKPFPSSQSASISTSVTAQEGWEPVPTKFAKNLANITKHLEFSPEIDRIVSDGIELNQIRRDVRWLTGEAPSGIQSRHSFTPGAVKAAHWIKDKVSATGANCTLSPFLPGFAPNVICHYPSKSNATTSSGQEHVILSAHYDSRGSFGSTRAPGGDDDGSGSGHLLAVAHAIGTQGVKFDKSVTLAFFSGEEQGLLGSHAYAEYLHGTNATVLLQIQADMLAYHVPGEPLQLGLPESIHLPEASYLLGNLSQLYSPELLIGKTAACCSDHQSFLSYGFPATAAFERNGWIADPFYHNSGDLSQREGYDFEQVVSIAKVTLASLLTVAGYTVVN</sequence>
<keyword evidence="4 7" id="KW-0479">Metal-binding</keyword>
<protein>
    <recommendedName>
        <fullName evidence="7">Peptide hydrolase</fullName>
        <ecNumber evidence="7">3.4.-.-</ecNumber>
    </recommendedName>
</protein>
<dbReference type="PANTHER" id="PTHR12147">
    <property type="entry name" value="METALLOPEPTIDASE M28 FAMILY MEMBER"/>
    <property type="match status" value="1"/>
</dbReference>
<evidence type="ECO:0000256" key="4">
    <source>
        <dbReference type="ARBA" id="ARBA00022723"/>
    </source>
</evidence>
<dbReference type="GO" id="GO:0006508">
    <property type="term" value="P:proteolysis"/>
    <property type="evidence" value="ECO:0007669"/>
    <property type="project" value="UniProtKB-KW"/>
</dbReference>
<dbReference type="PANTHER" id="PTHR12147:SF26">
    <property type="entry name" value="PEPTIDASE M28 DOMAIN-CONTAINING PROTEIN"/>
    <property type="match status" value="1"/>
</dbReference>
<gene>
    <name evidence="9" type="ORF">I316_01427</name>
</gene>
<accession>A0A1B9H0N2</accession>
<evidence type="ECO:0000256" key="7">
    <source>
        <dbReference type="RuleBase" id="RU361240"/>
    </source>
</evidence>
<feature type="domain" description="Peptidase M28" evidence="8">
    <location>
        <begin position="330"/>
        <end position="518"/>
    </location>
</feature>
<dbReference type="STRING" id="1296120.A0A1B9H0N2"/>
<proteinExistence type="inferred from homology"/>
<keyword evidence="6 7" id="KW-0862">Zinc</keyword>
<dbReference type="EMBL" id="KI669494">
    <property type="protein sequence ID" value="OCF36831.1"/>
    <property type="molecule type" value="Genomic_DNA"/>
</dbReference>
<evidence type="ECO:0000256" key="3">
    <source>
        <dbReference type="ARBA" id="ARBA00022670"/>
    </source>
</evidence>
<evidence type="ECO:0000313" key="10">
    <source>
        <dbReference type="Proteomes" id="UP000092666"/>
    </source>
</evidence>
<evidence type="ECO:0000256" key="5">
    <source>
        <dbReference type="ARBA" id="ARBA00022801"/>
    </source>
</evidence>
<dbReference type="EC" id="3.4.-.-" evidence="7"/>
<keyword evidence="3 7" id="KW-0645">Protease</keyword>
<reference evidence="9 10" key="1">
    <citation type="submission" date="2013-07" db="EMBL/GenBank/DDBJ databases">
        <title>The Genome Sequence of Cryptococcus heveanensis BCC8398.</title>
        <authorList>
            <consortium name="The Broad Institute Genome Sequencing Platform"/>
            <person name="Cuomo C."/>
            <person name="Litvintseva A."/>
            <person name="Chen Y."/>
            <person name="Heitman J."/>
            <person name="Sun S."/>
            <person name="Springer D."/>
            <person name="Dromer F."/>
            <person name="Young S.K."/>
            <person name="Zeng Q."/>
            <person name="Gargeya S."/>
            <person name="Fitzgerald M."/>
            <person name="Abouelleil A."/>
            <person name="Alvarado L."/>
            <person name="Berlin A.M."/>
            <person name="Chapman S.B."/>
            <person name="Dewar J."/>
            <person name="Goldberg J."/>
            <person name="Griggs A."/>
            <person name="Gujja S."/>
            <person name="Hansen M."/>
            <person name="Howarth C."/>
            <person name="Imamovic A."/>
            <person name="Larimer J."/>
            <person name="McCowan C."/>
            <person name="Murphy C."/>
            <person name="Pearson M."/>
            <person name="Priest M."/>
            <person name="Roberts A."/>
            <person name="Saif S."/>
            <person name="Shea T."/>
            <person name="Sykes S."/>
            <person name="Wortman J."/>
            <person name="Nusbaum C."/>
            <person name="Birren B."/>
        </authorList>
    </citation>
    <scope>NUCLEOTIDE SEQUENCE [LARGE SCALE GENOMIC DNA]</scope>
    <source>
        <strain evidence="9 10">BCC8398</strain>
    </source>
</reference>
<dbReference type="InterPro" id="IPR007484">
    <property type="entry name" value="Peptidase_M28"/>
</dbReference>
<dbReference type="Pfam" id="PF04389">
    <property type="entry name" value="Peptidase_M28"/>
    <property type="match status" value="1"/>
</dbReference>
<dbReference type="AlphaFoldDB" id="A0A1B9H0N2"/>
<comment type="cofactor">
    <cofactor evidence="1">
        <name>Zn(2+)</name>
        <dbReference type="ChEBI" id="CHEBI:29105"/>
    </cofactor>
</comment>
<evidence type="ECO:0000259" key="8">
    <source>
        <dbReference type="Pfam" id="PF04389"/>
    </source>
</evidence>
<keyword evidence="5 7" id="KW-0378">Hydrolase</keyword>
<comment type="similarity">
    <text evidence="2">Belongs to the peptidase M28 family. M28B subfamily.</text>
</comment>
<keyword evidence="7" id="KW-0732">Signal</keyword>
<evidence type="ECO:0000256" key="2">
    <source>
        <dbReference type="ARBA" id="ARBA00005634"/>
    </source>
</evidence>
<keyword evidence="10" id="KW-1185">Reference proteome</keyword>
<dbReference type="SUPFAM" id="SSF53187">
    <property type="entry name" value="Zn-dependent exopeptidases"/>
    <property type="match status" value="1"/>
</dbReference>
<evidence type="ECO:0000256" key="1">
    <source>
        <dbReference type="ARBA" id="ARBA00001947"/>
    </source>
</evidence>
<dbReference type="GO" id="GO:0004177">
    <property type="term" value="F:aminopeptidase activity"/>
    <property type="evidence" value="ECO:0007669"/>
    <property type="project" value="UniProtKB-KW"/>
</dbReference>
<dbReference type="OrthoDB" id="10013407at2759"/>
<evidence type="ECO:0000313" key="9">
    <source>
        <dbReference type="EMBL" id="OCF36831.1"/>
    </source>
</evidence>
<feature type="chain" id="PRO_5008448378" description="Peptide hydrolase" evidence="7">
    <location>
        <begin position="20"/>
        <end position="548"/>
    </location>
</feature>
<keyword evidence="9" id="KW-0031">Aminopeptidase</keyword>
<organism evidence="9 10">
    <name type="scientific">Kwoniella heveanensis BCC8398</name>
    <dbReference type="NCBI Taxonomy" id="1296120"/>
    <lineage>
        <taxon>Eukaryota</taxon>
        <taxon>Fungi</taxon>
        <taxon>Dikarya</taxon>
        <taxon>Basidiomycota</taxon>
        <taxon>Agaricomycotina</taxon>
        <taxon>Tremellomycetes</taxon>
        <taxon>Tremellales</taxon>
        <taxon>Cryptococcaceae</taxon>
        <taxon>Kwoniella</taxon>
    </lineage>
</organism>
<dbReference type="FunFam" id="3.40.630.10:FF:000116">
    <property type="entry name" value="Peptide hydrolase"/>
    <property type="match status" value="1"/>
</dbReference>
<feature type="signal peptide" evidence="7">
    <location>
        <begin position="1"/>
        <end position="19"/>
    </location>
</feature>
<dbReference type="GO" id="GO:0008235">
    <property type="term" value="F:metalloexopeptidase activity"/>
    <property type="evidence" value="ECO:0007669"/>
    <property type="project" value="InterPro"/>
</dbReference>
<dbReference type="Gene3D" id="3.40.630.10">
    <property type="entry name" value="Zn peptidases"/>
    <property type="match status" value="1"/>
</dbReference>
<dbReference type="GO" id="GO:0046872">
    <property type="term" value="F:metal ion binding"/>
    <property type="evidence" value="ECO:0007669"/>
    <property type="project" value="UniProtKB-KW"/>
</dbReference>
<reference evidence="10" key="2">
    <citation type="submission" date="2013-12" db="EMBL/GenBank/DDBJ databases">
        <title>Evolution of pathogenesis and genome organization in the Tremellales.</title>
        <authorList>
            <person name="Cuomo C."/>
            <person name="Litvintseva A."/>
            <person name="Heitman J."/>
            <person name="Chen Y."/>
            <person name="Sun S."/>
            <person name="Springer D."/>
            <person name="Dromer F."/>
            <person name="Young S."/>
            <person name="Zeng Q."/>
            <person name="Chapman S."/>
            <person name="Gujja S."/>
            <person name="Saif S."/>
            <person name="Birren B."/>
        </authorList>
    </citation>
    <scope>NUCLEOTIDE SEQUENCE [LARGE SCALE GENOMIC DNA]</scope>
    <source>
        <strain evidence="10">BCC8398</strain>
    </source>
</reference>
<evidence type="ECO:0000256" key="6">
    <source>
        <dbReference type="ARBA" id="ARBA00022833"/>
    </source>
</evidence>